<dbReference type="Pfam" id="PF09794">
    <property type="entry name" value="Avl9"/>
    <property type="match status" value="1"/>
</dbReference>
<feature type="region of interest" description="Disordered" evidence="2">
    <location>
        <begin position="1"/>
        <end position="46"/>
    </location>
</feature>
<feature type="compositionally biased region" description="Low complexity" evidence="2">
    <location>
        <begin position="654"/>
        <end position="689"/>
    </location>
</feature>
<evidence type="ECO:0000313" key="4">
    <source>
        <dbReference type="EMBL" id="KDN50370.1"/>
    </source>
</evidence>
<dbReference type="OrthoDB" id="26278at2759"/>
<reference evidence="4 5" key="1">
    <citation type="submission" date="2014-05" db="EMBL/GenBank/DDBJ databases">
        <title>Draft genome sequence of a rare smut relative, Tilletiaria anomala UBC 951.</title>
        <authorList>
            <consortium name="DOE Joint Genome Institute"/>
            <person name="Toome M."/>
            <person name="Kuo A."/>
            <person name="Henrissat B."/>
            <person name="Lipzen A."/>
            <person name="Tritt A."/>
            <person name="Yoshinaga Y."/>
            <person name="Zane M."/>
            <person name="Barry K."/>
            <person name="Grigoriev I.V."/>
            <person name="Spatafora J.W."/>
            <person name="Aimea M.C."/>
        </authorList>
    </citation>
    <scope>NUCLEOTIDE SEQUENCE [LARGE SCALE GENOMIC DNA]</scope>
    <source>
        <strain evidence="4 5">UBC 951</strain>
    </source>
</reference>
<dbReference type="InterPro" id="IPR018307">
    <property type="entry name" value="ABL9/DENND6_dom"/>
</dbReference>
<proteinExistence type="inferred from homology"/>
<dbReference type="GO" id="GO:0005737">
    <property type="term" value="C:cytoplasm"/>
    <property type="evidence" value="ECO:0007669"/>
    <property type="project" value="TreeGrafter"/>
</dbReference>
<dbReference type="PROSITE" id="PS50211">
    <property type="entry name" value="DENN"/>
    <property type="match status" value="1"/>
</dbReference>
<dbReference type="AlphaFoldDB" id="A0A066WI83"/>
<evidence type="ECO:0000256" key="2">
    <source>
        <dbReference type="SAM" id="MobiDB-lite"/>
    </source>
</evidence>
<dbReference type="InterPro" id="IPR051731">
    <property type="entry name" value="DENND11/AVL9_GEFs"/>
</dbReference>
<dbReference type="RefSeq" id="XP_013244495.1">
    <property type="nucleotide sequence ID" value="XM_013389041.1"/>
</dbReference>
<evidence type="ECO:0000256" key="1">
    <source>
        <dbReference type="ARBA" id="ARBA00038178"/>
    </source>
</evidence>
<feature type="compositionally biased region" description="Polar residues" evidence="2">
    <location>
        <begin position="581"/>
        <end position="602"/>
    </location>
</feature>
<keyword evidence="5" id="KW-1185">Reference proteome</keyword>
<organism evidence="4 5">
    <name type="scientific">Tilletiaria anomala (strain ATCC 24038 / CBS 436.72 / UBC 951)</name>
    <dbReference type="NCBI Taxonomy" id="1037660"/>
    <lineage>
        <taxon>Eukaryota</taxon>
        <taxon>Fungi</taxon>
        <taxon>Dikarya</taxon>
        <taxon>Basidiomycota</taxon>
        <taxon>Ustilaginomycotina</taxon>
        <taxon>Exobasidiomycetes</taxon>
        <taxon>Georgefischeriales</taxon>
        <taxon>Tilletiariaceae</taxon>
        <taxon>Tilletiaria</taxon>
    </lineage>
</organism>
<dbReference type="OMA" id="TWDDAHP"/>
<dbReference type="PANTHER" id="PTHR31017">
    <property type="entry name" value="LATE SECRETORY PATHWAY PROTEIN AVL9-RELATED"/>
    <property type="match status" value="1"/>
</dbReference>
<dbReference type="GeneID" id="25267019"/>
<gene>
    <name evidence="4" type="ORF">K437DRAFT_290257</name>
</gene>
<protein>
    <recommendedName>
        <fullName evidence="3">UDENN domain-containing protein</fullName>
    </recommendedName>
</protein>
<feature type="domain" description="UDENN" evidence="3">
    <location>
        <begin position="55"/>
        <end position="512"/>
    </location>
</feature>
<dbReference type="HOGENOM" id="CLU_009066_1_2_1"/>
<dbReference type="PANTHER" id="PTHR31017:SF1">
    <property type="entry name" value="LATE SECRETORY PATHWAY PROTEIN AVL9 HOMOLOG"/>
    <property type="match status" value="1"/>
</dbReference>
<comment type="similarity">
    <text evidence="1">Belongs to the AVL9 family.</text>
</comment>
<accession>A0A066WI83</accession>
<feature type="compositionally biased region" description="Pro residues" evidence="2">
    <location>
        <begin position="696"/>
        <end position="705"/>
    </location>
</feature>
<feature type="region of interest" description="Disordered" evidence="2">
    <location>
        <begin position="581"/>
        <end position="617"/>
    </location>
</feature>
<dbReference type="Proteomes" id="UP000027361">
    <property type="component" value="Unassembled WGS sequence"/>
</dbReference>
<evidence type="ECO:0000313" key="5">
    <source>
        <dbReference type="Proteomes" id="UP000027361"/>
    </source>
</evidence>
<dbReference type="EMBL" id="JMSN01000019">
    <property type="protein sequence ID" value="KDN50370.1"/>
    <property type="molecule type" value="Genomic_DNA"/>
</dbReference>
<name>A0A066WI83_TILAU</name>
<dbReference type="FunCoup" id="A0A066WI83">
    <property type="interactions" value="303"/>
</dbReference>
<dbReference type="InParanoid" id="A0A066WI83"/>
<evidence type="ECO:0000259" key="3">
    <source>
        <dbReference type="PROSITE" id="PS50211"/>
    </source>
</evidence>
<comment type="caution">
    <text evidence="4">The sequence shown here is derived from an EMBL/GenBank/DDBJ whole genome shotgun (WGS) entry which is preliminary data.</text>
</comment>
<dbReference type="InterPro" id="IPR037516">
    <property type="entry name" value="Tripartite_DENN"/>
</dbReference>
<feature type="region of interest" description="Disordered" evidence="2">
    <location>
        <begin position="650"/>
        <end position="705"/>
    </location>
</feature>
<sequence>MSGEERDSVPTGIEALPSVATASTEGDAPSATVAPEPPATPTIPSTPGLSSKLIIGLAVVDFHHHVGPQLEYTFPKELMEDEDFSSTLPFYALPDGSHLSDEDFCYFHLFCPKTLPGSTIFGMSCNRQIAAASLTKKGVEVTRSTVQKAVVVLAKQPVFGPIREKLGIVTRAYFAQCDLTDTVILTEFLSTLETGLRQGLGQSLKEVTMAAGGEKEANPLVTAGEEKIEDSDATMSMGTSLRQLVFQWRFKTLQLVKLLLLQRRVMFFGYPIERLCTYQYSLISLLPGLLMHLEDCGSATLKSSQAKRPKVDSVKTSEKQSLLKYMGYPLPVFGDDAFFQPYLPLQQIDSLKAGSWLVGTSNGVFRSQKDCAIDVIVDLENSNIEFLESNAALKLQNIVALTAEDRKWMDEIVSMVLETWDPNNPSRPTTLQFKGSDDYLRMKFQSYISSMLSAIKASEDKTKTAGCLEDTSTLASFGMDFINTFKLTQAYVSWNDWTDDHLYNIIPASHPCEGMTSVIEDGLHDLKLDENLTPTRDAIGKGLTAGQAALSAGGANLYRFASAARNDIGKQLAALNTTRYPSASNATSSSVPEQPSTSNRVPSFQLPPNLHQSANDAAQAASAAAASAATQARAALGNFGSFLSAKRSEWSGRSLSPSSTSASPSSANSSSFATPPITTATPLAEPTAPLKIGTASPPPRKPSED</sequence>